<comment type="caution">
    <text evidence="2">The sequence shown here is derived from an EMBL/GenBank/DDBJ whole genome shotgun (WGS) entry which is preliminary data.</text>
</comment>
<dbReference type="EMBL" id="JAIWYP010000013">
    <property type="protein sequence ID" value="KAH3721456.1"/>
    <property type="molecule type" value="Genomic_DNA"/>
</dbReference>
<name>A0A9D4CD93_DREPO</name>
<accession>A0A9D4CD93</accession>
<keyword evidence="3" id="KW-1185">Reference proteome</keyword>
<feature type="region of interest" description="Disordered" evidence="1">
    <location>
        <begin position="1"/>
        <end position="21"/>
    </location>
</feature>
<feature type="compositionally biased region" description="Basic residues" evidence="1">
    <location>
        <begin position="11"/>
        <end position="21"/>
    </location>
</feature>
<feature type="compositionally biased region" description="Basic and acidic residues" evidence="1">
    <location>
        <begin position="1"/>
        <end position="10"/>
    </location>
</feature>
<protein>
    <submittedName>
        <fullName evidence="2">Uncharacterized protein</fullName>
    </submittedName>
</protein>
<sequence>MLTTNDERTKHDRQKAIPKAHHEHVVLRPIISLLRDVEKRRVELRNEDPRAFPSLKRMPPAMYDKIVQRLTPALTKET</sequence>
<dbReference type="Proteomes" id="UP000828390">
    <property type="component" value="Unassembled WGS sequence"/>
</dbReference>
<evidence type="ECO:0000313" key="2">
    <source>
        <dbReference type="EMBL" id="KAH3721456.1"/>
    </source>
</evidence>
<dbReference type="AlphaFoldDB" id="A0A9D4CD93"/>
<reference evidence="2" key="1">
    <citation type="journal article" date="2019" name="bioRxiv">
        <title>The Genome of the Zebra Mussel, Dreissena polymorpha: A Resource for Invasive Species Research.</title>
        <authorList>
            <person name="McCartney M.A."/>
            <person name="Auch B."/>
            <person name="Kono T."/>
            <person name="Mallez S."/>
            <person name="Zhang Y."/>
            <person name="Obille A."/>
            <person name="Becker A."/>
            <person name="Abrahante J.E."/>
            <person name="Garbe J."/>
            <person name="Badalamenti J.P."/>
            <person name="Herman A."/>
            <person name="Mangelson H."/>
            <person name="Liachko I."/>
            <person name="Sullivan S."/>
            <person name="Sone E.D."/>
            <person name="Koren S."/>
            <person name="Silverstein K.A.T."/>
            <person name="Beckman K.B."/>
            <person name="Gohl D.M."/>
        </authorList>
    </citation>
    <scope>NUCLEOTIDE SEQUENCE</scope>
    <source>
        <strain evidence="2">Duluth1</strain>
        <tissue evidence="2">Whole animal</tissue>
    </source>
</reference>
<gene>
    <name evidence="2" type="ORF">DPMN_064383</name>
</gene>
<organism evidence="2 3">
    <name type="scientific">Dreissena polymorpha</name>
    <name type="common">Zebra mussel</name>
    <name type="synonym">Mytilus polymorpha</name>
    <dbReference type="NCBI Taxonomy" id="45954"/>
    <lineage>
        <taxon>Eukaryota</taxon>
        <taxon>Metazoa</taxon>
        <taxon>Spiralia</taxon>
        <taxon>Lophotrochozoa</taxon>
        <taxon>Mollusca</taxon>
        <taxon>Bivalvia</taxon>
        <taxon>Autobranchia</taxon>
        <taxon>Heteroconchia</taxon>
        <taxon>Euheterodonta</taxon>
        <taxon>Imparidentia</taxon>
        <taxon>Neoheterodontei</taxon>
        <taxon>Myida</taxon>
        <taxon>Dreissenoidea</taxon>
        <taxon>Dreissenidae</taxon>
        <taxon>Dreissena</taxon>
    </lineage>
</organism>
<reference evidence="2" key="2">
    <citation type="submission" date="2020-11" db="EMBL/GenBank/DDBJ databases">
        <authorList>
            <person name="McCartney M.A."/>
            <person name="Auch B."/>
            <person name="Kono T."/>
            <person name="Mallez S."/>
            <person name="Becker A."/>
            <person name="Gohl D.M."/>
            <person name="Silverstein K.A.T."/>
            <person name="Koren S."/>
            <person name="Bechman K.B."/>
            <person name="Herman A."/>
            <person name="Abrahante J.E."/>
            <person name="Garbe J."/>
        </authorList>
    </citation>
    <scope>NUCLEOTIDE SEQUENCE</scope>
    <source>
        <strain evidence="2">Duluth1</strain>
        <tissue evidence="2">Whole animal</tissue>
    </source>
</reference>
<evidence type="ECO:0000313" key="3">
    <source>
        <dbReference type="Proteomes" id="UP000828390"/>
    </source>
</evidence>
<proteinExistence type="predicted"/>
<evidence type="ECO:0000256" key="1">
    <source>
        <dbReference type="SAM" id="MobiDB-lite"/>
    </source>
</evidence>